<keyword evidence="4" id="KW-0547">Nucleotide-binding</keyword>
<evidence type="ECO:0000313" key="7">
    <source>
        <dbReference type="Proteomes" id="UP001291926"/>
    </source>
</evidence>
<dbReference type="Gene3D" id="3.10.110.10">
    <property type="entry name" value="Ubiquitin Conjugating Enzyme"/>
    <property type="match status" value="1"/>
</dbReference>
<dbReference type="PANTHER" id="PTHR24068">
    <property type="entry name" value="UBIQUITIN-CONJUGATING ENZYME E2"/>
    <property type="match status" value="1"/>
</dbReference>
<dbReference type="InterPro" id="IPR016135">
    <property type="entry name" value="UBQ-conjugating_enzyme/RWD"/>
</dbReference>
<dbReference type="InterPro" id="IPR000608">
    <property type="entry name" value="UBC"/>
</dbReference>
<feature type="domain" description="UBC core" evidence="5">
    <location>
        <begin position="4"/>
        <end position="147"/>
    </location>
</feature>
<name>A0ABR0DLQ4_9LAMI</name>
<dbReference type="InterPro" id="IPR023313">
    <property type="entry name" value="UBQ-conjugating_AS"/>
</dbReference>
<evidence type="ECO:0000259" key="5">
    <source>
        <dbReference type="PROSITE" id="PS50127"/>
    </source>
</evidence>
<comment type="caution">
    <text evidence="6">The sequence shown here is derived from an EMBL/GenBank/DDBJ whole genome shotgun (WGS) entry which is preliminary data.</text>
</comment>
<evidence type="ECO:0000313" key="6">
    <source>
        <dbReference type="EMBL" id="KAK4490152.1"/>
    </source>
</evidence>
<keyword evidence="1" id="KW-0808">Transferase</keyword>
<evidence type="ECO:0000256" key="1">
    <source>
        <dbReference type="ARBA" id="ARBA00022679"/>
    </source>
</evidence>
<comment type="similarity">
    <text evidence="4">Belongs to the ubiquitin-conjugating enzyme family.</text>
</comment>
<dbReference type="Pfam" id="PF00179">
    <property type="entry name" value="UQ_con"/>
    <property type="match status" value="1"/>
</dbReference>
<dbReference type="PROSITE" id="PS00183">
    <property type="entry name" value="UBC_1"/>
    <property type="match status" value="1"/>
</dbReference>
<proteinExistence type="inferred from homology"/>
<dbReference type="Proteomes" id="UP001291926">
    <property type="component" value="Unassembled WGS sequence"/>
</dbReference>
<organism evidence="6 7">
    <name type="scientific">Penstemon davidsonii</name>
    <dbReference type="NCBI Taxonomy" id="160366"/>
    <lineage>
        <taxon>Eukaryota</taxon>
        <taxon>Viridiplantae</taxon>
        <taxon>Streptophyta</taxon>
        <taxon>Embryophyta</taxon>
        <taxon>Tracheophyta</taxon>
        <taxon>Spermatophyta</taxon>
        <taxon>Magnoliopsida</taxon>
        <taxon>eudicotyledons</taxon>
        <taxon>Gunneridae</taxon>
        <taxon>Pentapetalae</taxon>
        <taxon>asterids</taxon>
        <taxon>lamiids</taxon>
        <taxon>Lamiales</taxon>
        <taxon>Plantaginaceae</taxon>
        <taxon>Cheloneae</taxon>
        <taxon>Penstemon</taxon>
    </lineage>
</organism>
<keyword evidence="4" id="KW-0067">ATP-binding</keyword>
<keyword evidence="2 4" id="KW-0833">Ubl conjugation pathway</keyword>
<evidence type="ECO:0000256" key="3">
    <source>
        <dbReference type="PROSITE-ProRule" id="PRU10133"/>
    </source>
</evidence>
<dbReference type="EMBL" id="JAYDYQ010001087">
    <property type="protein sequence ID" value="KAK4490152.1"/>
    <property type="molecule type" value="Genomic_DNA"/>
</dbReference>
<feature type="non-terminal residue" evidence="6">
    <location>
        <position position="147"/>
    </location>
</feature>
<accession>A0ABR0DLQ4</accession>
<reference evidence="6 7" key="1">
    <citation type="journal article" date="2023" name="bioRxiv">
        <title>Genome report: Whole genome sequence and annotation of Penstemon davidsonii.</title>
        <authorList>
            <person name="Ostevik K.L."/>
            <person name="Alabady M."/>
            <person name="Zhang M."/>
            <person name="Rausher M.D."/>
        </authorList>
    </citation>
    <scope>NUCLEOTIDE SEQUENCE [LARGE SCALE GENOMIC DNA]</scope>
    <source>
        <strain evidence="6">DNT005</strain>
        <tissue evidence="6">Whole leaf</tissue>
    </source>
</reference>
<dbReference type="SMART" id="SM00212">
    <property type="entry name" value="UBCc"/>
    <property type="match status" value="1"/>
</dbReference>
<sequence>MASSSRRQPGKPNRKIDVDVSKLMKHYDVELVHDDSLREFYVKFQGPIGGPYEGGIWKIHVLISEEYPSKAPKIKFVNKIYHPNIGIRGNVCVNVMNEGWRQSNEVTHIFDYFIPELLKNPNPDDPLNGGAATLLLADKAAYEQRVK</sequence>
<keyword evidence="7" id="KW-1185">Reference proteome</keyword>
<dbReference type="SUPFAM" id="SSF54495">
    <property type="entry name" value="UBC-like"/>
    <property type="match status" value="1"/>
</dbReference>
<gene>
    <name evidence="6" type="ORF">RD792_000809</name>
</gene>
<dbReference type="PROSITE" id="PS50127">
    <property type="entry name" value="UBC_2"/>
    <property type="match status" value="1"/>
</dbReference>
<evidence type="ECO:0000256" key="4">
    <source>
        <dbReference type="RuleBase" id="RU362109"/>
    </source>
</evidence>
<protein>
    <recommendedName>
        <fullName evidence="5">UBC core domain-containing protein</fullName>
    </recommendedName>
</protein>
<evidence type="ECO:0000256" key="2">
    <source>
        <dbReference type="ARBA" id="ARBA00022786"/>
    </source>
</evidence>
<feature type="active site" description="Glycyl thioester intermediate" evidence="3">
    <location>
        <position position="92"/>
    </location>
</feature>